<protein>
    <submittedName>
        <fullName evidence="2">Uncharacterized protein</fullName>
    </submittedName>
</protein>
<name>A0A7W7N3S0_9CAUL</name>
<accession>A0A7W7N3S0</accession>
<gene>
    <name evidence="2" type="ORF">HNP32_002437</name>
</gene>
<evidence type="ECO:0000256" key="1">
    <source>
        <dbReference type="SAM" id="SignalP"/>
    </source>
</evidence>
<organism evidence="2 3">
    <name type="scientific">Brevundimonas bullata</name>
    <dbReference type="NCBI Taxonomy" id="13160"/>
    <lineage>
        <taxon>Bacteria</taxon>
        <taxon>Pseudomonadati</taxon>
        <taxon>Pseudomonadota</taxon>
        <taxon>Alphaproteobacteria</taxon>
        <taxon>Caulobacterales</taxon>
        <taxon>Caulobacteraceae</taxon>
        <taxon>Brevundimonas</taxon>
    </lineage>
</organism>
<sequence>MRVRIKTLLAAAGAFVGLMAVADTAAAQCGGTCQPPPPPPPPVIPCGGNCGAPPVTPPITPRDGIGGGGGTWNFNVNTHGGGRGGIIVVGGGGGAYFNVDQPYPTTIQGLSVEGKTMQAVRVPYTASRRMEKRVVIQAVCIDDRAVPHPASQVRPGKDVAMDYEGELYRCIAGTKLQWTIADEAGGPGETVNCNKREALWYGRGGMLECRPEKQERDCNERSLLRRYGAGVKVLTMVREETYTEYREEMVESAGSVASGAMIMLDGGVGGRVF</sequence>
<evidence type="ECO:0000313" key="3">
    <source>
        <dbReference type="Proteomes" id="UP000539957"/>
    </source>
</evidence>
<dbReference type="AlphaFoldDB" id="A0A7W7N3S0"/>
<dbReference type="Proteomes" id="UP000539957">
    <property type="component" value="Unassembled WGS sequence"/>
</dbReference>
<reference evidence="2 3" key="1">
    <citation type="submission" date="2020-08" db="EMBL/GenBank/DDBJ databases">
        <title>Functional genomics of gut bacteria from endangered species of beetles.</title>
        <authorList>
            <person name="Carlos-Shanley C."/>
        </authorList>
    </citation>
    <scope>NUCLEOTIDE SEQUENCE [LARGE SCALE GENOMIC DNA]</scope>
    <source>
        <strain evidence="2 3">S00123</strain>
    </source>
</reference>
<feature type="chain" id="PRO_5030718663" evidence="1">
    <location>
        <begin position="23"/>
        <end position="273"/>
    </location>
</feature>
<feature type="signal peptide" evidence="1">
    <location>
        <begin position="1"/>
        <end position="22"/>
    </location>
</feature>
<evidence type="ECO:0000313" key="2">
    <source>
        <dbReference type="EMBL" id="MBB4798693.1"/>
    </source>
</evidence>
<dbReference type="RefSeq" id="WP_184270450.1">
    <property type="nucleotide sequence ID" value="NZ_JACHKY010000003.1"/>
</dbReference>
<keyword evidence="3" id="KW-1185">Reference proteome</keyword>
<proteinExistence type="predicted"/>
<keyword evidence="1" id="KW-0732">Signal</keyword>
<comment type="caution">
    <text evidence="2">The sequence shown here is derived from an EMBL/GenBank/DDBJ whole genome shotgun (WGS) entry which is preliminary data.</text>
</comment>
<dbReference type="EMBL" id="JACHKY010000003">
    <property type="protein sequence ID" value="MBB4798693.1"/>
    <property type="molecule type" value="Genomic_DNA"/>
</dbReference>